<evidence type="ECO:0000256" key="8">
    <source>
        <dbReference type="ARBA" id="ARBA00023136"/>
    </source>
</evidence>
<evidence type="ECO:0000256" key="2">
    <source>
        <dbReference type="ARBA" id="ARBA00004304"/>
    </source>
</evidence>
<comment type="similarity">
    <text evidence="3 9">Belongs to the COA3 family.</text>
</comment>
<evidence type="ECO:0000256" key="9">
    <source>
        <dbReference type="RuleBase" id="RU367056"/>
    </source>
</evidence>
<reference evidence="12" key="1">
    <citation type="submission" date="2014-12" db="EMBL/GenBank/DDBJ databases">
        <title>Genome Sequence of Valsa Canker Pathogens Uncovers a Specific Adaption of Colonization on Woody Bark.</title>
        <authorList>
            <person name="Yin Z."/>
            <person name="Liu H."/>
            <person name="Gao X."/>
            <person name="Li Z."/>
            <person name="Song N."/>
            <person name="Ke X."/>
            <person name="Dai Q."/>
            <person name="Wu Y."/>
            <person name="Sun Y."/>
            <person name="Xu J.-R."/>
            <person name="Kang Z.K."/>
            <person name="Wang L."/>
            <person name="Huang L."/>
        </authorList>
    </citation>
    <scope>NUCLEOTIDE SEQUENCE [LARGE SCALE GENOMIC DNA]</scope>
    <source>
        <strain evidence="12">SXYL134</strain>
    </source>
</reference>
<proteinExistence type="inferred from homology"/>
<keyword evidence="8 9" id="KW-0472">Membrane</keyword>
<dbReference type="GO" id="GO:0005743">
    <property type="term" value="C:mitochondrial inner membrane"/>
    <property type="evidence" value="ECO:0007669"/>
    <property type="project" value="UniProtKB-UniRule"/>
</dbReference>
<keyword evidence="12" id="KW-1185">Reference proteome</keyword>
<comment type="subunit">
    <text evidence="4 9">Component of 250-400 kDa complexes called cytochrome oxidase assembly intermediates or COA complexes.</text>
</comment>
<evidence type="ECO:0000256" key="5">
    <source>
        <dbReference type="ARBA" id="ARBA00022692"/>
    </source>
</evidence>
<dbReference type="GO" id="GO:0033617">
    <property type="term" value="P:mitochondrial respiratory chain complex IV assembly"/>
    <property type="evidence" value="ECO:0007669"/>
    <property type="project" value="UniProtKB-UniRule"/>
</dbReference>
<keyword evidence="6 9" id="KW-1133">Transmembrane helix</keyword>
<evidence type="ECO:0000256" key="6">
    <source>
        <dbReference type="ARBA" id="ARBA00022989"/>
    </source>
</evidence>
<evidence type="ECO:0000256" key="4">
    <source>
        <dbReference type="ARBA" id="ARBA00011351"/>
    </source>
</evidence>
<evidence type="ECO:0000259" key="10">
    <source>
        <dbReference type="Pfam" id="PF09813"/>
    </source>
</evidence>
<evidence type="ECO:0000256" key="1">
    <source>
        <dbReference type="ARBA" id="ARBA00003064"/>
    </source>
</evidence>
<accession>A0A194V970</accession>
<protein>
    <recommendedName>
        <fullName evidence="9">Cytochrome c oxidase assembly factor 3</fullName>
    </recommendedName>
</protein>
<feature type="domain" description="Cytochrome c oxidase assembly factor 3 mitochondrial coiled-coil" evidence="10">
    <location>
        <begin position="20"/>
        <end position="60"/>
    </location>
</feature>
<name>A0A194V970_CYTMA</name>
<dbReference type="AlphaFoldDB" id="A0A194V970"/>
<dbReference type="Pfam" id="PF09813">
    <property type="entry name" value="Coa3_cc"/>
    <property type="match status" value="1"/>
</dbReference>
<dbReference type="STRING" id="694573.A0A194V970"/>
<keyword evidence="7 9" id="KW-0496">Mitochondrion</keyword>
<keyword evidence="5 9" id="KW-0812">Transmembrane</keyword>
<dbReference type="OrthoDB" id="10018333at2759"/>
<dbReference type="PANTHER" id="PTHR15642">
    <property type="entry name" value="CYTOCHROME C OXIDASE ASSEMBLY FACTOR 3, MITOCHONDRIAL"/>
    <property type="match status" value="1"/>
</dbReference>
<sequence length="79" mass="8537">MAGIDHSSYYTRTNSQSAALLRARRPYLVKNAITGLGVAGIAIGVYVYTITAVGQDEFEDVKVPDVPVQQAQEINAPKK</sequence>
<dbReference type="PANTHER" id="PTHR15642:SF3">
    <property type="entry name" value="CYTOCHROME C OXIDASE ASSEMBLY FACTOR 3 HOMOLOG, MITOCHONDRIAL"/>
    <property type="match status" value="1"/>
</dbReference>
<evidence type="ECO:0000313" key="12">
    <source>
        <dbReference type="Proteomes" id="UP000078576"/>
    </source>
</evidence>
<evidence type="ECO:0000256" key="3">
    <source>
        <dbReference type="ARBA" id="ARBA00007035"/>
    </source>
</evidence>
<gene>
    <name evidence="11" type="ORF">VP1G_07636</name>
</gene>
<dbReference type="InterPro" id="IPR041752">
    <property type="entry name" value="Coa3"/>
</dbReference>
<evidence type="ECO:0000256" key="7">
    <source>
        <dbReference type="ARBA" id="ARBA00023128"/>
    </source>
</evidence>
<evidence type="ECO:0000313" key="11">
    <source>
        <dbReference type="EMBL" id="KUI60429.1"/>
    </source>
</evidence>
<dbReference type="Proteomes" id="UP000078576">
    <property type="component" value="Unassembled WGS sequence"/>
</dbReference>
<organism evidence="11 12">
    <name type="scientific">Cytospora mali</name>
    <name type="common">Apple Valsa canker fungus</name>
    <name type="synonym">Valsa mali</name>
    <dbReference type="NCBI Taxonomy" id="578113"/>
    <lineage>
        <taxon>Eukaryota</taxon>
        <taxon>Fungi</taxon>
        <taxon>Dikarya</taxon>
        <taxon>Ascomycota</taxon>
        <taxon>Pezizomycotina</taxon>
        <taxon>Sordariomycetes</taxon>
        <taxon>Sordariomycetidae</taxon>
        <taxon>Diaporthales</taxon>
        <taxon>Cytosporaceae</taxon>
        <taxon>Cytospora</taxon>
    </lineage>
</organism>
<keyword evidence="9" id="KW-0999">Mitochondrion inner membrane</keyword>
<dbReference type="InterPro" id="IPR018628">
    <property type="entry name" value="Coa3_CC"/>
</dbReference>
<comment type="function">
    <text evidence="1 9">Required for assembly of cytochrome c oxidase (complex IV).</text>
</comment>
<comment type="subcellular location">
    <subcellularLocation>
        <location evidence="2">Mitochondrion membrane</location>
        <topology evidence="2">Single-pass membrane protein</topology>
    </subcellularLocation>
</comment>
<dbReference type="EMBL" id="KN714751">
    <property type="protein sequence ID" value="KUI60429.1"/>
    <property type="molecule type" value="Genomic_DNA"/>
</dbReference>
<feature type="transmembrane region" description="Helical" evidence="9">
    <location>
        <begin position="27"/>
        <end position="48"/>
    </location>
</feature>